<dbReference type="Gene3D" id="3.40.430.10">
    <property type="entry name" value="Dihydrofolate Reductase, subunit A"/>
    <property type="match status" value="1"/>
</dbReference>
<gene>
    <name evidence="11" type="ORF">HKX40_01430</name>
</gene>
<evidence type="ECO:0000259" key="10">
    <source>
        <dbReference type="PROSITE" id="PS51330"/>
    </source>
</evidence>
<comment type="catalytic activity">
    <reaction evidence="8">
        <text>(6S)-5,6,7,8-tetrahydrofolate + NADP(+) = 7,8-dihydrofolate + NADPH + H(+)</text>
        <dbReference type="Rhea" id="RHEA:15009"/>
        <dbReference type="ChEBI" id="CHEBI:15378"/>
        <dbReference type="ChEBI" id="CHEBI:57451"/>
        <dbReference type="ChEBI" id="CHEBI:57453"/>
        <dbReference type="ChEBI" id="CHEBI:57783"/>
        <dbReference type="ChEBI" id="CHEBI:58349"/>
        <dbReference type="EC" id="1.5.1.3"/>
    </reaction>
</comment>
<dbReference type="RefSeq" id="WP_171587780.1">
    <property type="nucleotide sequence ID" value="NZ_JABGBO010000001.1"/>
</dbReference>
<evidence type="ECO:0000256" key="6">
    <source>
        <dbReference type="ARBA" id="ARBA00023002"/>
    </source>
</evidence>
<keyword evidence="5 8" id="KW-0521">NADP</keyword>
<evidence type="ECO:0000256" key="7">
    <source>
        <dbReference type="ARBA" id="ARBA00025067"/>
    </source>
</evidence>
<organism evidence="11 12">
    <name type="scientific">Pelistega europaea</name>
    <dbReference type="NCBI Taxonomy" id="106147"/>
    <lineage>
        <taxon>Bacteria</taxon>
        <taxon>Pseudomonadati</taxon>
        <taxon>Pseudomonadota</taxon>
        <taxon>Betaproteobacteria</taxon>
        <taxon>Burkholderiales</taxon>
        <taxon>Alcaligenaceae</taxon>
        <taxon>Pelistega</taxon>
    </lineage>
</organism>
<dbReference type="GO" id="GO:0005829">
    <property type="term" value="C:cytosol"/>
    <property type="evidence" value="ECO:0007669"/>
    <property type="project" value="TreeGrafter"/>
</dbReference>
<comment type="caution">
    <text evidence="11">The sequence shown here is derived from an EMBL/GenBank/DDBJ whole genome shotgun (WGS) entry which is preliminary data.</text>
</comment>
<evidence type="ECO:0000313" key="11">
    <source>
        <dbReference type="EMBL" id="NOL48803.1"/>
    </source>
</evidence>
<sequence length="160" mass="18063">MSINIIVAYNQKHVIGKEGDMPWHLPADLAYFKKTTMGCPIVMGRKTRESLGRPLPGRLNIAITRDTSYQADGTKVVYSLSDALAMARAAHDTVFVIGGGEIYRQSLAFAHRVYATEIHNDMEGDTHFPVLDTSEWREVSREPQPEQNGMTFDFVVYERK</sequence>
<keyword evidence="4 8" id="KW-0554">One-carbon metabolism</keyword>
<comment type="function">
    <text evidence="7 8">Key enzyme in folate metabolism. Catalyzes an essential reaction for de novo glycine and purine synthesis, and for DNA precursor synthesis.</text>
</comment>
<accession>A0A7Y4L8F1</accession>
<dbReference type="GO" id="GO:0046655">
    <property type="term" value="P:folic acid metabolic process"/>
    <property type="evidence" value="ECO:0007669"/>
    <property type="project" value="TreeGrafter"/>
</dbReference>
<dbReference type="Proteomes" id="UP000541421">
    <property type="component" value="Unassembled WGS sequence"/>
</dbReference>
<keyword evidence="12" id="KW-1185">Reference proteome</keyword>
<dbReference type="GO" id="GO:0070401">
    <property type="term" value="F:NADP+ binding"/>
    <property type="evidence" value="ECO:0007669"/>
    <property type="project" value="UniProtKB-ARBA"/>
</dbReference>
<comment type="pathway">
    <text evidence="1 8">Cofactor biosynthesis; tetrahydrofolate biosynthesis; 5,6,7,8-tetrahydrofolate from 7,8-dihydrofolate: step 1/1.</text>
</comment>
<dbReference type="InterPro" id="IPR001796">
    <property type="entry name" value="DHFR_dom"/>
</dbReference>
<proteinExistence type="inferred from homology"/>
<dbReference type="UniPathway" id="UPA00077">
    <property type="reaction ID" value="UER00158"/>
</dbReference>
<dbReference type="GO" id="GO:0006730">
    <property type="term" value="P:one-carbon metabolic process"/>
    <property type="evidence" value="ECO:0007669"/>
    <property type="project" value="UniProtKB-KW"/>
</dbReference>
<comment type="similarity">
    <text evidence="2 8 9">Belongs to the dihydrofolate reductase family.</text>
</comment>
<dbReference type="PANTHER" id="PTHR48069:SF3">
    <property type="entry name" value="DIHYDROFOLATE REDUCTASE"/>
    <property type="match status" value="1"/>
</dbReference>
<dbReference type="InterPro" id="IPR017925">
    <property type="entry name" value="DHFR_CS"/>
</dbReference>
<dbReference type="PIRSF" id="PIRSF000194">
    <property type="entry name" value="DHFR"/>
    <property type="match status" value="1"/>
</dbReference>
<evidence type="ECO:0000256" key="5">
    <source>
        <dbReference type="ARBA" id="ARBA00022857"/>
    </source>
</evidence>
<evidence type="ECO:0000256" key="8">
    <source>
        <dbReference type="PIRNR" id="PIRNR000194"/>
    </source>
</evidence>
<dbReference type="InterPro" id="IPR024072">
    <property type="entry name" value="DHFR-like_dom_sf"/>
</dbReference>
<dbReference type="InterPro" id="IPR012259">
    <property type="entry name" value="DHFR"/>
</dbReference>
<name>A0A7Y4L8F1_9BURK</name>
<evidence type="ECO:0000313" key="12">
    <source>
        <dbReference type="Proteomes" id="UP000541421"/>
    </source>
</evidence>
<dbReference type="GO" id="GO:0046654">
    <property type="term" value="P:tetrahydrofolate biosynthetic process"/>
    <property type="evidence" value="ECO:0007669"/>
    <property type="project" value="UniProtKB-UniPathway"/>
</dbReference>
<evidence type="ECO:0000256" key="9">
    <source>
        <dbReference type="RuleBase" id="RU004474"/>
    </source>
</evidence>
<dbReference type="PANTHER" id="PTHR48069">
    <property type="entry name" value="DIHYDROFOLATE REDUCTASE"/>
    <property type="match status" value="1"/>
</dbReference>
<dbReference type="FunFam" id="3.40.430.10:FF:000001">
    <property type="entry name" value="Dihydrofolate reductase"/>
    <property type="match status" value="1"/>
</dbReference>
<evidence type="ECO:0000256" key="1">
    <source>
        <dbReference type="ARBA" id="ARBA00004903"/>
    </source>
</evidence>
<dbReference type="PROSITE" id="PS51330">
    <property type="entry name" value="DHFR_2"/>
    <property type="match status" value="1"/>
</dbReference>
<evidence type="ECO:0000256" key="4">
    <source>
        <dbReference type="ARBA" id="ARBA00022563"/>
    </source>
</evidence>
<keyword evidence="6 8" id="KW-0560">Oxidoreductase</keyword>
<protein>
    <recommendedName>
        <fullName evidence="3 8">Dihydrofolate reductase</fullName>
        <ecNumber evidence="3 8">1.5.1.3</ecNumber>
    </recommendedName>
</protein>
<dbReference type="EMBL" id="JABGBO010000001">
    <property type="protein sequence ID" value="NOL48803.1"/>
    <property type="molecule type" value="Genomic_DNA"/>
</dbReference>
<dbReference type="EC" id="1.5.1.3" evidence="3 8"/>
<reference evidence="11 12" key="1">
    <citation type="submission" date="2020-05" db="EMBL/GenBank/DDBJ databases">
        <authorList>
            <person name="Niu N."/>
        </authorList>
    </citation>
    <scope>NUCLEOTIDE SEQUENCE [LARGE SCALE GENOMIC DNA]</scope>
    <source>
        <strain evidence="11 12">LMG10982</strain>
    </source>
</reference>
<dbReference type="AlphaFoldDB" id="A0A7Y4L8F1"/>
<dbReference type="PROSITE" id="PS00075">
    <property type="entry name" value="DHFR_1"/>
    <property type="match status" value="1"/>
</dbReference>
<dbReference type="GO" id="GO:0046452">
    <property type="term" value="P:dihydrofolate metabolic process"/>
    <property type="evidence" value="ECO:0007669"/>
    <property type="project" value="TreeGrafter"/>
</dbReference>
<feature type="domain" description="DHFR" evidence="10">
    <location>
        <begin position="2"/>
        <end position="159"/>
    </location>
</feature>
<dbReference type="PRINTS" id="PR00070">
    <property type="entry name" value="DHFR"/>
</dbReference>
<dbReference type="Pfam" id="PF00186">
    <property type="entry name" value="DHFR_1"/>
    <property type="match status" value="1"/>
</dbReference>
<dbReference type="SUPFAM" id="SSF53597">
    <property type="entry name" value="Dihydrofolate reductase-like"/>
    <property type="match status" value="1"/>
</dbReference>
<evidence type="ECO:0000256" key="3">
    <source>
        <dbReference type="ARBA" id="ARBA00012856"/>
    </source>
</evidence>
<evidence type="ECO:0000256" key="2">
    <source>
        <dbReference type="ARBA" id="ARBA00009539"/>
    </source>
</evidence>
<dbReference type="CDD" id="cd00209">
    <property type="entry name" value="DHFR"/>
    <property type="match status" value="1"/>
</dbReference>
<dbReference type="GO" id="GO:0004146">
    <property type="term" value="F:dihydrofolate reductase activity"/>
    <property type="evidence" value="ECO:0007669"/>
    <property type="project" value="UniProtKB-EC"/>
</dbReference>